<gene>
    <name evidence="1" type="ORF">ENM84_07185</name>
</gene>
<dbReference type="InterPro" id="IPR003837">
    <property type="entry name" value="GatC"/>
</dbReference>
<reference evidence="1" key="1">
    <citation type="journal article" date="2020" name="mSystems">
        <title>Genome- and Community-Level Interaction Insights into Carbon Utilization and Element Cycling Functions of Hydrothermarchaeota in Hydrothermal Sediment.</title>
        <authorList>
            <person name="Zhou Z."/>
            <person name="Liu Y."/>
            <person name="Xu W."/>
            <person name="Pan J."/>
            <person name="Luo Z.H."/>
            <person name="Li M."/>
        </authorList>
    </citation>
    <scope>NUCLEOTIDE SEQUENCE [LARGE SCALE GENOMIC DNA]</scope>
    <source>
        <strain evidence="1">SpSt-1121</strain>
    </source>
</reference>
<proteinExistence type="predicted"/>
<sequence>MVLVYILSEDIITYLEKLVLVKFNEDEKERVRVEINRIVDLFNVLKNMKELDIYEPLFHVHEISSPLRDDEVLDKLDEEYKMLKENAVLVQGYVKAPKTMVE</sequence>
<accession>A0A7C5TLW2</accession>
<dbReference type="EMBL" id="DRZI01000310">
    <property type="protein sequence ID" value="HHP82430.1"/>
    <property type="molecule type" value="Genomic_DNA"/>
</dbReference>
<evidence type="ECO:0008006" key="2">
    <source>
        <dbReference type="Google" id="ProtNLM"/>
    </source>
</evidence>
<evidence type="ECO:0000313" key="1">
    <source>
        <dbReference type="EMBL" id="HHP82430.1"/>
    </source>
</evidence>
<dbReference type="GO" id="GO:0006450">
    <property type="term" value="P:regulation of translational fidelity"/>
    <property type="evidence" value="ECO:0007669"/>
    <property type="project" value="InterPro"/>
</dbReference>
<protein>
    <recommendedName>
        <fullName evidence="2">Asp/Glu-ADT subunit C</fullName>
    </recommendedName>
</protein>
<comment type="caution">
    <text evidence="1">The sequence shown here is derived from an EMBL/GenBank/DDBJ whole genome shotgun (WGS) entry which is preliminary data.</text>
</comment>
<name>A0A7C5TLW2_9CREN</name>
<dbReference type="Pfam" id="PF02686">
    <property type="entry name" value="GatC"/>
    <property type="match status" value="1"/>
</dbReference>
<organism evidence="1">
    <name type="scientific">Ignisphaera aggregans</name>
    <dbReference type="NCBI Taxonomy" id="334771"/>
    <lineage>
        <taxon>Archaea</taxon>
        <taxon>Thermoproteota</taxon>
        <taxon>Thermoprotei</taxon>
        <taxon>Desulfurococcales</taxon>
        <taxon>Desulfurococcaceae</taxon>
        <taxon>Ignisphaera</taxon>
    </lineage>
</organism>
<dbReference type="SUPFAM" id="SSF141000">
    <property type="entry name" value="Glu-tRNAGln amidotransferase C subunit"/>
    <property type="match status" value="1"/>
</dbReference>
<dbReference type="AlphaFoldDB" id="A0A7C5TLW2"/>
<dbReference type="InterPro" id="IPR036113">
    <property type="entry name" value="Asp/Glu-ADT_sf_sub_c"/>
</dbReference>